<protein>
    <submittedName>
        <fullName evidence="1">Uncharacterized protein</fullName>
    </submittedName>
</protein>
<reference evidence="1 2" key="1">
    <citation type="submission" date="2017-07" db="EMBL/GenBank/DDBJ databases">
        <authorList>
            <person name="Talla V."/>
            <person name="Backstrom N."/>
        </authorList>
    </citation>
    <scope>NUCLEOTIDE SEQUENCE [LARGE SCALE GENOMIC DNA]</scope>
</reference>
<dbReference type="AlphaFoldDB" id="A0A5E4QEG1"/>
<name>A0A5E4QEG1_9NEOP</name>
<accession>A0A5E4QEG1</accession>
<sequence>MFLIIPSRRSVHNFALAYDLSQLVESPTRLPDCQLGYDAFLFASCPWGKVCLPPDDSSACAVAVADIILQVMDIFIPSSAVPIGGRSQPWFYASVKAASSMGSRDPNCKVLKKKYNRATRFFIDAPALGNINHPPHMEYCHHLWSCAPQYQLDPFERIQRRAARIVGDPVLCERLEHLALRRDIASLCDIIPTIWMCGVLQSCRMNFLVRCFRDNTTWVSSSRQRSCDPYARLSSFSIKKTLVGWMRAAQDRSSWRSFGEASVQHRSFIIPTIWMCGVPPQRDFRGTFYHLYIVIELSCDNTTWACNTPVIPLVLQENVGNGDHLKSSESM</sequence>
<keyword evidence="2" id="KW-1185">Reference proteome</keyword>
<evidence type="ECO:0000313" key="2">
    <source>
        <dbReference type="Proteomes" id="UP000324832"/>
    </source>
</evidence>
<organism evidence="1 2">
    <name type="scientific">Leptidea sinapis</name>
    <dbReference type="NCBI Taxonomy" id="189913"/>
    <lineage>
        <taxon>Eukaryota</taxon>
        <taxon>Metazoa</taxon>
        <taxon>Ecdysozoa</taxon>
        <taxon>Arthropoda</taxon>
        <taxon>Hexapoda</taxon>
        <taxon>Insecta</taxon>
        <taxon>Pterygota</taxon>
        <taxon>Neoptera</taxon>
        <taxon>Endopterygota</taxon>
        <taxon>Lepidoptera</taxon>
        <taxon>Glossata</taxon>
        <taxon>Ditrysia</taxon>
        <taxon>Papilionoidea</taxon>
        <taxon>Pieridae</taxon>
        <taxon>Dismorphiinae</taxon>
        <taxon>Leptidea</taxon>
    </lineage>
</organism>
<proteinExistence type="predicted"/>
<gene>
    <name evidence="1" type="ORF">LSINAPIS_LOCUS7668</name>
</gene>
<dbReference type="EMBL" id="FZQP02002559">
    <property type="protein sequence ID" value="VVC96103.1"/>
    <property type="molecule type" value="Genomic_DNA"/>
</dbReference>
<evidence type="ECO:0000313" key="1">
    <source>
        <dbReference type="EMBL" id="VVC96103.1"/>
    </source>
</evidence>
<dbReference type="Proteomes" id="UP000324832">
    <property type="component" value="Unassembled WGS sequence"/>
</dbReference>